<organism evidence="2 3">
    <name type="scientific">Funneliformis geosporum</name>
    <dbReference type="NCBI Taxonomy" id="1117311"/>
    <lineage>
        <taxon>Eukaryota</taxon>
        <taxon>Fungi</taxon>
        <taxon>Fungi incertae sedis</taxon>
        <taxon>Mucoromycota</taxon>
        <taxon>Glomeromycotina</taxon>
        <taxon>Glomeromycetes</taxon>
        <taxon>Glomerales</taxon>
        <taxon>Glomeraceae</taxon>
        <taxon>Funneliformis</taxon>
    </lineage>
</organism>
<evidence type="ECO:0000256" key="1">
    <source>
        <dbReference type="SAM" id="Phobius"/>
    </source>
</evidence>
<feature type="transmembrane region" description="Helical" evidence="1">
    <location>
        <begin position="57"/>
        <end position="83"/>
    </location>
</feature>
<evidence type="ECO:0000313" key="3">
    <source>
        <dbReference type="Proteomes" id="UP001153678"/>
    </source>
</evidence>
<sequence length="364" mass="41333">WPIYITECYESQYFIITYYVNLITAVIFTLLAGGILIRRLLTHQEKSLLSNGIIAPLEGFLGFSMLCGLARVVCSITFIIDVLPTNYIYREMISDAQWITSQLAVYTYLAGVFRTLPRMAFFQPSENNTTICVPTISLIKSLFWSMTFTLIIVAHGSSILSGYFRMKENKFLLDVFISTRLVAYGISSILLVIGYGIYGRLLINLTIQSFDLVQGQGGIAEACQETHITELFRDENGIEGSNIHKMYILSREGEKGEVETRNNRFKYHIRKMKIFNYSAIMTFAFWSFTSFFLAFWHDTIWSTIVLSKIQAFIANINTNLIFLVVLIGILQSELVHQKDQDSPDVTKAAVSNVTSTIVHSETIP</sequence>
<keyword evidence="1" id="KW-0472">Membrane</keyword>
<keyword evidence="3" id="KW-1185">Reference proteome</keyword>
<reference evidence="2" key="1">
    <citation type="submission" date="2022-08" db="EMBL/GenBank/DDBJ databases">
        <authorList>
            <person name="Kallberg Y."/>
            <person name="Tangrot J."/>
            <person name="Rosling A."/>
        </authorList>
    </citation>
    <scope>NUCLEOTIDE SEQUENCE</scope>
    <source>
        <strain evidence="2">Wild A</strain>
    </source>
</reference>
<proteinExistence type="predicted"/>
<dbReference type="AlphaFoldDB" id="A0A9W4SV09"/>
<feature type="transmembrane region" description="Helical" evidence="1">
    <location>
        <begin position="12"/>
        <end position="37"/>
    </location>
</feature>
<dbReference type="EMBL" id="CAMKVN010002729">
    <property type="protein sequence ID" value="CAI2182368.1"/>
    <property type="molecule type" value="Genomic_DNA"/>
</dbReference>
<feature type="transmembrane region" description="Helical" evidence="1">
    <location>
        <begin position="309"/>
        <end position="330"/>
    </location>
</feature>
<protein>
    <submittedName>
        <fullName evidence="2">15939_t:CDS:1</fullName>
    </submittedName>
</protein>
<feature type="non-terminal residue" evidence="2">
    <location>
        <position position="1"/>
    </location>
</feature>
<keyword evidence="1" id="KW-0812">Transmembrane</keyword>
<comment type="caution">
    <text evidence="2">The sequence shown here is derived from an EMBL/GenBank/DDBJ whole genome shotgun (WGS) entry which is preliminary data.</text>
</comment>
<accession>A0A9W4SV09</accession>
<feature type="transmembrane region" description="Helical" evidence="1">
    <location>
        <begin position="142"/>
        <end position="164"/>
    </location>
</feature>
<dbReference type="OrthoDB" id="2383404at2759"/>
<keyword evidence="1" id="KW-1133">Transmembrane helix</keyword>
<feature type="transmembrane region" description="Helical" evidence="1">
    <location>
        <begin position="103"/>
        <end position="121"/>
    </location>
</feature>
<name>A0A9W4SV09_9GLOM</name>
<feature type="transmembrane region" description="Helical" evidence="1">
    <location>
        <begin position="176"/>
        <end position="198"/>
    </location>
</feature>
<gene>
    <name evidence="2" type="ORF">FWILDA_LOCUS10546</name>
</gene>
<evidence type="ECO:0000313" key="2">
    <source>
        <dbReference type="EMBL" id="CAI2182368.1"/>
    </source>
</evidence>
<feature type="transmembrane region" description="Helical" evidence="1">
    <location>
        <begin position="274"/>
        <end position="297"/>
    </location>
</feature>
<dbReference type="Proteomes" id="UP001153678">
    <property type="component" value="Unassembled WGS sequence"/>
</dbReference>